<organism evidence="3 5">
    <name type="scientific">Legionella quateirensis</name>
    <dbReference type="NCBI Taxonomy" id="45072"/>
    <lineage>
        <taxon>Bacteria</taxon>
        <taxon>Pseudomonadati</taxon>
        <taxon>Pseudomonadota</taxon>
        <taxon>Gammaproteobacteria</taxon>
        <taxon>Legionellales</taxon>
        <taxon>Legionellaceae</taxon>
        <taxon>Legionella</taxon>
    </lineage>
</organism>
<evidence type="ECO:0000313" key="4">
    <source>
        <dbReference type="Proteomes" id="UP000054639"/>
    </source>
</evidence>
<dbReference type="Gene3D" id="3.90.75.20">
    <property type="match status" value="1"/>
</dbReference>
<name>A0A378KQ63_9GAMM</name>
<feature type="domain" description="HNH nuclease" evidence="1">
    <location>
        <begin position="60"/>
        <end position="109"/>
    </location>
</feature>
<dbReference type="SMART" id="SM00507">
    <property type="entry name" value="HNHc"/>
    <property type="match status" value="1"/>
</dbReference>
<evidence type="ECO:0000259" key="1">
    <source>
        <dbReference type="SMART" id="SM00507"/>
    </source>
</evidence>
<protein>
    <recommendedName>
        <fullName evidence="1">HNH nuclease domain-containing protein</fullName>
    </recommendedName>
</protein>
<gene>
    <name evidence="2" type="ORF">Lqua_2202</name>
    <name evidence="3" type="ORF">NCTC12376_00493</name>
</gene>
<dbReference type="SUPFAM" id="SSF54060">
    <property type="entry name" value="His-Me finger endonucleases"/>
    <property type="match status" value="1"/>
</dbReference>
<dbReference type="STRING" id="45072.Lqua_2202"/>
<accession>A0A378KQ63</accession>
<reference evidence="3 5" key="2">
    <citation type="submission" date="2018-06" db="EMBL/GenBank/DDBJ databases">
        <authorList>
            <consortium name="Pathogen Informatics"/>
            <person name="Doyle S."/>
        </authorList>
    </citation>
    <scope>NUCLEOTIDE SEQUENCE [LARGE SCALE GENOMIC DNA]</scope>
    <source>
        <strain evidence="3 5">NCTC12376</strain>
    </source>
</reference>
<proteinExistence type="predicted"/>
<dbReference type="AlphaFoldDB" id="A0A378KQ63"/>
<evidence type="ECO:0000313" key="5">
    <source>
        <dbReference type="Proteomes" id="UP000254230"/>
    </source>
</evidence>
<dbReference type="Proteomes" id="UP000254230">
    <property type="component" value="Unassembled WGS sequence"/>
</dbReference>
<dbReference type="Proteomes" id="UP000054639">
    <property type="component" value="Unassembled WGS sequence"/>
</dbReference>
<sequence>MELIDVNVFTRETECIYQGESYSVRDNGAVFRHQRLGKRIRTIDNQWTFGKINSTNPYLHLSKVRIHRIVATAFHGEPPNPQYVVDHIDTNCRNNRPENLRWVTRLENALMNPVTRKKIEFICGSIEAFLEDPSRLNGFEVERSFAWMRTVTPEEAQNCLERMSLWAGSNKEPRGGSWGEWIYESIKERKIFVSEPKLDIALEEVQNCSQRESKYASIDKKTSEGSLDEWFYEPSIEREIFGRESELVMALTQRCVQYRWRVPSYFPCCPEEIGANPLEAYLQNLKVGAVFSYNDSYPKSTIVEFVGTQGNLSILVMCQKDNLKPWSIAEITFENDFFVHSNLGSSFEKDGANKAFCIIQGLEWTGGDTIDDFC</sequence>
<dbReference type="InterPro" id="IPR044925">
    <property type="entry name" value="His-Me_finger_sf"/>
</dbReference>
<evidence type="ECO:0000313" key="3">
    <source>
        <dbReference type="EMBL" id="STY16702.1"/>
    </source>
</evidence>
<keyword evidence="4" id="KW-1185">Reference proteome</keyword>
<dbReference type="RefSeq" id="WP_065240169.1">
    <property type="nucleotide sequence ID" value="NZ_CAAAIL010000008.1"/>
</dbReference>
<dbReference type="InterPro" id="IPR003615">
    <property type="entry name" value="HNH_nuc"/>
</dbReference>
<dbReference type="Pfam" id="PF13392">
    <property type="entry name" value="HNH_3"/>
    <property type="match status" value="1"/>
</dbReference>
<dbReference type="EMBL" id="UGOW01000001">
    <property type="protein sequence ID" value="STY16702.1"/>
    <property type="molecule type" value="Genomic_DNA"/>
</dbReference>
<evidence type="ECO:0000313" key="2">
    <source>
        <dbReference type="EMBL" id="KTD47809.1"/>
    </source>
</evidence>
<dbReference type="EMBL" id="LNYR01000031">
    <property type="protein sequence ID" value="KTD47809.1"/>
    <property type="molecule type" value="Genomic_DNA"/>
</dbReference>
<reference evidence="2 4" key="1">
    <citation type="submission" date="2015-11" db="EMBL/GenBank/DDBJ databases">
        <title>Genomic analysis of 38 Legionella species identifies large and diverse effector repertoires.</title>
        <authorList>
            <person name="Burstein D."/>
            <person name="Amaro F."/>
            <person name="Zusman T."/>
            <person name="Lifshitz Z."/>
            <person name="Cohen O."/>
            <person name="Gilbert J.A."/>
            <person name="Pupko T."/>
            <person name="Shuman H.A."/>
            <person name="Segal G."/>
        </authorList>
    </citation>
    <scope>NUCLEOTIDE SEQUENCE [LARGE SCALE GENOMIC DNA]</scope>
    <source>
        <strain evidence="2 4">ATCC 49507</strain>
    </source>
</reference>